<evidence type="ECO:0000256" key="1">
    <source>
        <dbReference type="ARBA" id="ARBA00023002"/>
    </source>
</evidence>
<dbReference type="SUPFAM" id="SSF50475">
    <property type="entry name" value="FMN-binding split barrel"/>
    <property type="match status" value="1"/>
</dbReference>
<dbReference type="SMART" id="SM00903">
    <property type="entry name" value="Flavin_Reduct"/>
    <property type="match status" value="1"/>
</dbReference>
<dbReference type="PANTHER" id="PTHR30466">
    <property type="entry name" value="FLAVIN REDUCTASE"/>
    <property type="match status" value="1"/>
</dbReference>
<dbReference type="InterPro" id="IPR002563">
    <property type="entry name" value="Flavin_Rdtase-like_dom"/>
</dbReference>
<evidence type="ECO:0000313" key="5">
    <source>
        <dbReference type="Proteomes" id="UP001224392"/>
    </source>
</evidence>
<feature type="domain" description="Flavin reductase like" evidence="3">
    <location>
        <begin position="37"/>
        <end position="180"/>
    </location>
</feature>
<dbReference type="Gene3D" id="2.30.110.10">
    <property type="entry name" value="Electron Transport, Fmn-binding Protein, Chain A"/>
    <property type="match status" value="1"/>
</dbReference>
<dbReference type="EMBL" id="BSYJ01000002">
    <property type="protein sequence ID" value="GMG86478.1"/>
    <property type="molecule type" value="Genomic_DNA"/>
</dbReference>
<accession>A0ABQ6LWL9</accession>
<protein>
    <submittedName>
        <fullName evidence="4">Flavin reductase family protein</fullName>
    </submittedName>
</protein>
<gene>
    <name evidence="4" type="ORF">MNKW57_07990</name>
</gene>
<evidence type="ECO:0000259" key="3">
    <source>
        <dbReference type="SMART" id="SM00903"/>
    </source>
</evidence>
<proteinExistence type="predicted"/>
<dbReference type="PANTHER" id="PTHR30466:SF1">
    <property type="entry name" value="FMN REDUCTASE (NADH) RUTF"/>
    <property type="match status" value="1"/>
</dbReference>
<organism evidence="4 5">
    <name type="scientific">Biformimicrobium ophioploci</name>
    <dbReference type="NCBI Taxonomy" id="3036711"/>
    <lineage>
        <taxon>Bacteria</taxon>
        <taxon>Pseudomonadati</taxon>
        <taxon>Pseudomonadota</taxon>
        <taxon>Gammaproteobacteria</taxon>
        <taxon>Cellvibrionales</taxon>
        <taxon>Microbulbiferaceae</taxon>
        <taxon>Biformimicrobium</taxon>
    </lineage>
</organism>
<dbReference type="Proteomes" id="UP001224392">
    <property type="component" value="Unassembled WGS sequence"/>
</dbReference>
<sequence length="183" mass="19424">MTVETVIKPVEGPVSPNSPNATETAPAIDPRALRSALGQFPTGVTVVTALDPQGQPVGMTASSFNAVSLDPALVLWSISHDALSYPVFSRCEHFAIHVLKREQQHLSDLFASRGADKFGQCDWRPGLAGLPLLDDSAALFQCRAEHRYPGGDHTILVGRVLALSNSGGEPLVFHGGNYGAVAR</sequence>
<name>A0ABQ6LWL9_9GAMM</name>
<dbReference type="InterPro" id="IPR012349">
    <property type="entry name" value="Split_barrel_FMN-bd"/>
</dbReference>
<evidence type="ECO:0000256" key="2">
    <source>
        <dbReference type="SAM" id="MobiDB-lite"/>
    </source>
</evidence>
<dbReference type="RefSeq" id="WP_285763004.1">
    <property type="nucleotide sequence ID" value="NZ_BSYJ01000002.1"/>
</dbReference>
<dbReference type="Pfam" id="PF01613">
    <property type="entry name" value="Flavin_Reduct"/>
    <property type="match status" value="1"/>
</dbReference>
<dbReference type="InterPro" id="IPR050268">
    <property type="entry name" value="NADH-dep_flavin_reductase"/>
</dbReference>
<feature type="region of interest" description="Disordered" evidence="2">
    <location>
        <begin position="1"/>
        <end position="25"/>
    </location>
</feature>
<keyword evidence="1" id="KW-0560">Oxidoreductase</keyword>
<comment type="caution">
    <text evidence="4">The sequence shown here is derived from an EMBL/GenBank/DDBJ whole genome shotgun (WGS) entry which is preliminary data.</text>
</comment>
<keyword evidence="5" id="KW-1185">Reference proteome</keyword>
<evidence type="ECO:0000313" key="4">
    <source>
        <dbReference type="EMBL" id="GMG86478.1"/>
    </source>
</evidence>
<reference evidence="4 5" key="1">
    <citation type="submission" date="2023-04" db="EMBL/GenBank/DDBJ databases">
        <title>Marinobulbifer ophiurae gen. nov., sp. Nov., isolate from tissue of brittle star Ophioplocus japonicus.</title>
        <authorList>
            <person name="Kawano K."/>
            <person name="Sawayama S."/>
            <person name="Nakagawa S."/>
        </authorList>
    </citation>
    <scope>NUCLEOTIDE SEQUENCE [LARGE SCALE GENOMIC DNA]</scope>
    <source>
        <strain evidence="4 5">NKW57</strain>
    </source>
</reference>